<dbReference type="SUPFAM" id="SSF52266">
    <property type="entry name" value="SGNH hydrolase"/>
    <property type="match status" value="1"/>
</dbReference>
<sequence>MNSYPLSSLRGWALAGALCWLGLPGWAQRPAPARPQTILFVGNSFFHGAFQPVLSYNAAAITDENFKPDRTGQRRQYEREERPWGGIPGIFKKMTDEAGLSYDVHLEAISGQTLKFHYDSALAVIQQPKWDKVVLHDYSTGPVPARHGGEPARFFEYATRLEQAVHTANPAAQVYLYETWARADLTYPAGKGYSGLPLDSMTHDLHAAYYREAAQNGHFAGVAPAGDAWLRAVQQGVAMPNPYAPEAGKVDLWGRDHYHPSTYGAYLNACVLLLEVAGYDPRKLGSGEQAAAALGIAAPVAVQLQRLAYEQVRASPKLGQDQGQGKPGKRRN</sequence>
<organism evidence="1 2">
    <name type="scientific">Hymenobacter bucti</name>
    <dbReference type="NCBI Taxonomy" id="1844114"/>
    <lineage>
        <taxon>Bacteria</taxon>
        <taxon>Pseudomonadati</taxon>
        <taxon>Bacteroidota</taxon>
        <taxon>Cytophagia</taxon>
        <taxon>Cytophagales</taxon>
        <taxon>Hymenobacteraceae</taxon>
        <taxon>Hymenobacter</taxon>
    </lineage>
</organism>
<dbReference type="EMBL" id="JBHUFD010000005">
    <property type="protein sequence ID" value="MFD1873283.1"/>
    <property type="molecule type" value="Genomic_DNA"/>
</dbReference>
<dbReference type="Proteomes" id="UP001597197">
    <property type="component" value="Unassembled WGS sequence"/>
</dbReference>
<dbReference type="InterPro" id="IPR036514">
    <property type="entry name" value="SGNH_hydro_sf"/>
</dbReference>
<evidence type="ECO:0000313" key="1">
    <source>
        <dbReference type="EMBL" id="MFD1873283.1"/>
    </source>
</evidence>
<reference evidence="2" key="1">
    <citation type="journal article" date="2019" name="Int. J. Syst. Evol. Microbiol.">
        <title>The Global Catalogue of Microorganisms (GCM) 10K type strain sequencing project: providing services to taxonomists for standard genome sequencing and annotation.</title>
        <authorList>
            <consortium name="The Broad Institute Genomics Platform"/>
            <consortium name="The Broad Institute Genome Sequencing Center for Infectious Disease"/>
            <person name="Wu L."/>
            <person name="Ma J."/>
        </authorList>
    </citation>
    <scope>NUCLEOTIDE SEQUENCE [LARGE SCALE GENOMIC DNA]</scope>
    <source>
        <strain evidence="2">CGMCC 1.15795</strain>
    </source>
</reference>
<gene>
    <name evidence="1" type="ORF">ACFSDX_12640</name>
</gene>
<protein>
    <recommendedName>
        <fullName evidence="3">PEP-CTERM sorting domain-containing protein</fullName>
    </recommendedName>
</protein>
<accession>A0ABW4QUQ7</accession>
<keyword evidence="2" id="KW-1185">Reference proteome</keyword>
<evidence type="ECO:0000313" key="2">
    <source>
        <dbReference type="Proteomes" id="UP001597197"/>
    </source>
</evidence>
<comment type="caution">
    <text evidence="1">The sequence shown here is derived from an EMBL/GenBank/DDBJ whole genome shotgun (WGS) entry which is preliminary data.</text>
</comment>
<name>A0ABW4QUQ7_9BACT</name>
<evidence type="ECO:0008006" key="3">
    <source>
        <dbReference type="Google" id="ProtNLM"/>
    </source>
</evidence>
<dbReference type="Gene3D" id="3.40.50.1110">
    <property type="entry name" value="SGNH hydrolase"/>
    <property type="match status" value="1"/>
</dbReference>
<proteinExistence type="predicted"/>
<dbReference type="RefSeq" id="WP_382313976.1">
    <property type="nucleotide sequence ID" value="NZ_JBHUFD010000005.1"/>
</dbReference>